<dbReference type="RefSeq" id="WP_100677464.1">
    <property type="nucleotide sequence ID" value="NZ_NIPO01000001.1"/>
</dbReference>
<dbReference type="Proteomes" id="UP000231960">
    <property type="component" value="Unassembled WGS sequence"/>
</dbReference>
<name>A0A2M9R4W6_9FLAO</name>
<sequence>MSDFENNTISLDEIPQYEAVDFTHLHKDYVKIVRMNTLITILIGIVIAIALFFIFDEPEKYYFIGGVLLLSIIIGCFPLITYKKKQYAFRKHDVLYKKGLIFKSTNVVPYIRLQHVVIKQGWYAKRLGLAVLGLHTAASDSVDVAIPGLTLEEAERWKSFLLNRLQELEDEANA</sequence>
<dbReference type="OrthoDB" id="1524472at2"/>
<feature type="domain" description="YdbS-like PH" evidence="2">
    <location>
        <begin position="82"/>
        <end position="156"/>
    </location>
</feature>
<organism evidence="3 4">
    <name type="scientific">Avrilella dinanensis</name>
    <dbReference type="NCBI Taxonomy" id="2008672"/>
    <lineage>
        <taxon>Bacteria</taxon>
        <taxon>Pseudomonadati</taxon>
        <taxon>Bacteroidota</taxon>
        <taxon>Flavobacteriia</taxon>
        <taxon>Flavobacteriales</taxon>
        <taxon>Flavobacteriaceae</taxon>
        <taxon>Avrilella</taxon>
    </lineage>
</organism>
<feature type="transmembrane region" description="Helical" evidence="1">
    <location>
        <begin position="35"/>
        <end position="55"/>
    </location>
</feature>
<keyword evidence="1" id="KW-1133">Transmembrane helix</keyword>
<keyword evidence="4" id="KW-1185">Reference proteome</keyword>
<keyword evidence="1" id="KW-0812">Transmembrane</keyword>
<feature type="transmembrane region" description="Helical" evidence="1">
    <location>
        <begin position="61"/>
        <end position="82"/>
    </location>
</feature>
<dbReference type="EMBL" id="NIPO01000001">
    <property type="protein sequence ID" value="PJR03898.1"/>
    <property type="molecule type" value="Genomic_DNA"/>
</dbReference>
<dbReference type="PANTHER" id="PTHR34473:SF2">
    <property type="entry name" value="UPF0699 TRANSMEMBRANE PROTEIN YDBT"/>
    <property type="match status" value="1"/>
</dbReference>
<evidence type="ECO:0000256" key="1">
    <source>
        <dbReference type="SAM" id="Phobius"/>
    </source>
</evidence>
<dbReference type="PANTHER" id="PTHR34473">
    <property type="entry name" value="UPF0699 TRANSMEMBRANE PROTEIN YDBS"/>
    <property type="match status" value="1"/>
</dbReference>
<evidence type="ECO:0000313" key="3">
    <source>
        <dbReference type="EMBL" id="PJR03898.1"/>
    </source>
</evidence>
<dbReference type="InterPro" id="IPR005182">
    <property type="entry name" value="YdbS-like_PH"/>
</dbReference>
<comment type="caution">
    <text evidence="3">The sequence shown here is derived from an EMBL/GenBank/DDBJ whole genome shotgun (WGS) entry which is preliminary data.</text>
</comment>
<evidence type="ECO:0000259" key="2">
    <source>
        <dbReference type="Pfam" id="PF03703"/>
    </source>
</evidence>
<gene>
    <name evidence="3" type="ORF">CDL10_04690</name>
</gene>
<reference evidence="3 4" key="1">
    <citation type="submission" date="2017-06" db="EMBL/GenBank/DDBJ databases">
        <title>Description of Avrilella dinanensis gen. nov. sp. nov.</title>
        <authorList>
            <person name="Leyer C."/>
            <person name="Sassi M."/>
            <person name="Minet J."/>
            <person name="Kayal S."/>
            <person name="Cattoir V."/>
        </authorList>
    </citation>
    <scope>NUCLEOTIDE SEQUENCE [LARGE SCALE GENOMIC DNA]</scope>
    <source>
        <strain evidence="3 4">UR159</strain>
    </source>
</reference>
<evidence type="ECO:0000313" key="4">
    <source>
        <dbReference type="Proteomes" id="UP000231960"/>
    </source>
</evidence>
<accession>A0A2M9R4W6</accession>
<protein>
    <recommendedName>
        <fullName evidence="2">YdbS-like PH domain-containing protein</fullName>
    </recommendedName>
</protein>
<keyword evidence="1" id="KW-0472">Membrane</keyword>
<dbReference type="Pfam" id="PF03703">
    <property type="entry name" value="bPH_2"/>
    <property type="match status" value="1"/>
</dbReference>
<proteinExistence type="predicted"/>
<dbReference type="AlphaFoldDB" id="A0A2M9R4W6"/>